<reference evidence="5 6" key="1">
    <citation type="submission" date="2018-04" db="EMBL/GenBank/DDBJ databases">
        <title>Genomic Encyclopedia of Type Strains, Phase IV (KMG-IV): sequencing the most valuable type-strain genomes for metagenomic binning, comparative biology and taxonomic classification.</title>
        <authorList>
            <person name="Goeker M."/>
        </authorList>
    </citation>
    <scope>NUCLEOTIDE SEQUENCE [LARGE SCALE GENOMIC DNA]</scope>
    <source>
        <strain evidence="5 6">DSM 26588</strain>
    </source>
</reference>
<keyword evidence="3" id="KW-0378">Hydrolase</keyword>
<dbReference type="OrthoDB" id="9793683at2"/>
<protein>
    <submittedName>
        <fullName evidence="5">VRR-NUC domain-containing protein</fullName>
    </submittedName>
</protein>
<dbReference type="GO" id="GO:0016788">
    <property type="term" value="F:hydrolase activity, acting on ester bonds"/>
    <property type="evidence" value="ECO:0007669"/>
    <property type="project" value="InterPro"/>
</dbReference>
<dbReference type="Pfam" id="PF08774">
    <property type="entry name" value="VRR_NUC"/>
    <property type="match status" value="1"/>
</dbReference>
<comment type="cofactor">
    <cofactor evidence="1">
        <name>Mg(2+)</name>
        <dbReference type="ChEBI" id="CHEBI:18420"/>
    </cofactor>
</comment>
<dbReference type="RefSeq" id="WP_116722480.1">
    <property type="nucleotide sequence ID" value="NZ_CP011524.1"/>
</dbReference>
<organism evidence="5 6">
    <name type="scientific">Intestinimonas butyriciproducens</name>
    <dbReference type="NCBI Taxonomy" id="1297617"/>
    <lineage>
        <taxon>Bacteria</taxon>
        <taxon>Bacillati</taxon>
        <taxon>Bacillota</taxon>
        <taxon>Clostridia</taxon>
        <taxon>Eubacteriales</taxon>
        <taxon>Intestinimonas</taxon>
    </lineage>
</organism>
<dbReference type="AlphaFoldDB" id="A0A2U1BEL4"/>
<evidence type="ECO:0000313" key="5">
    <source>
        <dbReference type="EMBL" id="PVY47047.1"/>
    </source>
</evidence>
<evidence type="ECO:0000256" key="3">
    <source>
        <dbReference type="ARBA" id="ARBA00022801"/>
    </source>
</evidence>
<feature type="domain" description="VRR-NUC" evidence="4">
    <location>
        <begin position="3"/>
        <end position="108"/>
    </location>
</feature>
<dbReference type="GeneID" id="93229105"/>
<dbReference type="SMART" id="SM00990">
    <property type="entry name" value="VRR_NUC"/>
    <property type="match status" value="1"/>
</dbReference>
<comment type="caution">
    <text evidence="5">The sequence shown here is derived from an EMBL/GenBank/DDBJ whole genome shotgun (WGS) entry which is preliminary data.</text>
</comment>
<dbReference type="Gene3D" id="3.40.1350.10">
    <property type="match status" value="1"/>
</dbReference>
<gene>
    <name evidence="5" type="ORF">C7373_11150</name>
</gene>
<evidence type="ECO:0000259" key="4">
    <source>
        <dbReference type="SMART" id="SM00990"/>
    </source>
</evidence>
<name>A0A2U1BEL4_9FIRM</name>
<dbReference type="InterPro" id="IPR011856">
    <property type="entry name" value="tRNA_endonuc-like_dom_sf"/>
</dbReference>
<dbReference type="GO" id="GO:0004518">
    <property type="term" value="F:nuclease activity"/>
    <property type="evidence" value="ECO:0007669"/>
    <property type="project" value="UniProtKB-KW"/>
</dbReference>
<sequence length="124" mass="14401">MAAREYKHQIAVMKWSRQPSIRGKWPELALLHHVKNETTEGEKQVAIDRAMGVKKGVPDLCLPVARGMYHGLYIELKSEKGRTSPEQDWWGERLIAQGFAWEVCHGWQSAVRTLEWYLNMSKPR</sequence>
<evidence type="ECO:0000313" key="6">
    <source>
        <dbReference type="Proteomes" id="UP000245778"/>
    </source>
</evidence>
<accession>A0A2U1BEL4</accession>
<evidence type="ECO:0000256" key="2">
    <source>
        <dbReference type="ARBA" id="ARBA00022722"/>
    </source>
</evidence>
<proteinExistence type="predicted"/>
<dbReference type="EMBL" id="QEKK01000011">
    <property type="protein sequence ID" value="PVY47047.1"/>
    <property type="molecule type" value="Genomic_DNA"/>
</dbReference>
<dbReference type="Proteomes" id="UP000245778">
    <property type="component" value="Unassembled WGS sequence"/>
</dbReference>
<evidence type="ECO:0000256" key="1">
    <source>
        <dbReference type="ARBA" id="ARBA00001946"/>
    </source>
</evidence>
<dbReference type="GO" id="GO:0003676">
    <property type="term" value="F:nucleic acid binding"/>
    <property type="evidence" value="ECO:0007669"/>
    <property type="project" value="InterPro"/>
</dbReference>
<keyword evidence="2" id="KW-0540">Nuclease</keyword>
<dbReference type="InterPro" id="IPR014883">
    <property type="entry name" value="VRR_NUC"/>
</dbReference>